<proteinExistence type="predicted"/>
<evidence type="ECO:0008006" key="4">
    <source>
        <dbReference type="Google" id="ProtNLM"/>
    </source>
</evidence>
<sequence length="99" mass="10848">MTPSPHFLPLWCFLESFLLSANRQPLLQGRGLVLGHLDRVNPLLIIFHGGRLKLRRMSAACQTPSLSPTPPSTPVNWDGGAERPDQAWHGGKNTCVAPV</sequence>
<dbReference type="AlphaFoldDB" id="A0A2D4HVV1"/>
<organism evidence="3">
    <name type="scientific">Micrurus lemniscatus lemniscatus</name>
    <dbReference type="NCBI Taxonomy" id="129467"/>
    <lineage>
        <taxon>Eukaryota</taxon>
        <taxon>Metazoa</taxon>
        <taxon>Chordata</taxon>
        <taxon>Craniata</taxon>
        <taxon>Vertebrata</taxon>
        <taxon>Euteleostomi</taxon>
        <taxon>Lepidosauria</taxon>
        <taxon>Squamata</taxon>
        <taxon>Bifurcata</taxon>
        <taxon>Unidentata</taxon>
        <taxon>Episquamata</taxon>
        <taxon>Toxicofera</taxon>
        <taxon>Serpentes</taxon>
        <taxon>Colubroidea</taxon>
        <taxon>Elapidae</taxon>
        <taxon>Elapinae</taxon>
        <taxon>Micrurus</taxon>
    </lineage>
</organism>
<keyword evidence="2" id="KW-0732">Signal</keyword>
<feature type="chain" id="PRO_5013750102" description="Secreted protein" evidence="2">
    <location>
        <begin position="24"/>
        <end position="99"/>
    </location>
</feature>
<protein>
    <recommendedName>
        <fullName evidence="4">Secreted protein</fullName>
    </recommendedName>
</protein>
<dbReference type="EMBL" id="IACK01052121">
    <property type="protein sequence ID" value="LAA76085.1"/>
    <property type="molecule type" value="Transcribed_RNA"/>
</dbReference>
<evidence type="ECO:0000256" key="2">
    <source>
        <dbReference type="SAM" id="SignalP"/>
    </source>
</evidence>
<reference evidence="3" key="1">
    <citation type="submission" date="2017-07" db="EMBL/GenBank/DDBJ databases">
        <authorList>
            <person name="Mikheyev A."/>
            <person name="Grau M."/>
        </authorList>
    </citation>
    <scope>NUCLEOTIDE SEQUENCE</scope>
    <source>
        <tissue evidence="3">Venom_gland</tissue>
    </source>
</reference>
<feature type="signal peptide" evidence="2">
    <location>
        <begin position="1"/>
        <end position="23"/>
    </location>
</feature>
<reference evidence="3" key="2">
    <citation type="submission" date="2017-11" db="EMBL/GenBank/DDBJ databases">
        <title>Coralsnake Venomics: Analyses of Venom Gland Transcriptomes and Proteomes of Six Brazilian Taxa.</title>
        <authorList>
            <person name="Aird S.D."/>
            <person name="Jorge da Silva N."/>
            <person name="Qiu L."/>
            <person name="Villar-Briones A."/>
            <person name="Aparecida-Saddi V."/>
            <person name="Campos-Telles M.P."/>
            <person name="Grau M."/>
            <person name="Mikheyev A.S."/>
        </authorList>
    </citation>
    <scope>NUCLEOTIDE SEQUENCE</scope>
    <source>
        <tissue evidence="3">Venom_gland</tissue>
    </source>
</reference>
<accession>A0A2D4HVV1</accession>
<evidence type="ECO:0000313" key="3">
    <source>
        <dbReference type="EMBL" id="LAA76085.1"/>
    </source>
</evidence>
<evidence type="ECO:0000256" key="1">
    <source>
        <dbReference type="SAM" id="MobiDB-lite"/>
    </source>
</evidence>
<name>A0A2D4HVV1_MICLE</name>
<feature type="region of interest" description="Disordered" evidence="1">
    <location>
        <begin position="79"/>
        <end position="99"/>
    </location>
</feature>